<evidence type="ECO:0000313" key="1">
    <source>
        <dbReference type="EMBL" id="MBB4658458.1"/>
    </source>
</evidence>
<dbReference type="RefSeq" id="WP_183816299.1">
    <property type="nucleotide sequence ID" value="NZ_JACHOB010000001.1"/>
</dbReference>
<organism evidence="1 2">
    <name type="scientific">Parvularcula dongshanensis</name>
    <dbReference type="NCBI Taxonomy" id="1173995"/>
    <lineage>
        <taxon>Bacteria</taxon>
        <taxon>Pseudomonadati</taxon>
        <taxon>Pseudomonadota</taxon>
        <taxon>Alphaproteobacteria</taxon>
        <taxon>Parvularculales</taxon>
        <taxon>Parvularculaceae</taxon>
        <taxon>Parvularcula</taxon>
    </lineage>
</organism>
<dbReference type="InterPro" id="IPR018661">
    <property type="entry name" value="DUF2093"/>
</dbReference>
<proteinExistence type="predicted"/>
<dbReference type="EMBL" id="JACHOB010000001">
    <property type="protein sequence ID" value="MBB4658458.1"/>
    <property type="molecule type" value="Genomic_DNA"/>
</dbReference>
<dbReference type="Pfam" id="PF09866">
    <property type="entry name" value="DUF2093"/>
    <property type="match status" value="1"/>
</dbReference>
<evidence type="ECO:0008006" key="3">
    <source>
        <dbReference type="Google" id="ProtNLM"/>
    </source>
</evidence>
<dbReference type="Proteomes" id="UP000563524">
    <property type="component" value="Unassembled WGS sequence"/>
</dbReference>
<dbReference type="AlphaFoldDB" id="A0A840I2P5"/>
<keyword evidence="2" id="KW-1185">Reference proteome</keyword>
<accession>A0A840I2P5</accession>
<gene>
    <name evidence="1" type="ORF">GGQ59_000958</name>
</gene>
<protein>
    <recommendedName>
        <fullName evidence="3">DUF2093 domain-containing protein</fullName>
    </recommendedName>
</protein>
<evidence type="ECO:0000313" key="2">
    <source>
        <dbReference type="Proteomes" id="UP000563524"/>
    </source>
</evidence>
<sequence length="74" mass="8253">MLDTTDQGREAKLRYLDADFDVQRAGAYVTCAVTGRKIALDELRYWSVARQEAYADATAANEAYEKARANGEAF</sequence>
<reference evidence="1 2" key="1">
    <citation type="submission" date="2020-08" db="EMBL/GenBank/DDBJ databases">
        <title>Genomic Encyclopedia of Type Strains, Phase IV (KMG-IV): sequencing the most valuable type-strain genomes for metagenomic binning, comparative biology and taxonomic classification.</title>
        <authorList>
            <person name="Goeker M."/>
        </authorList>
    </citation>
    <scope>NUCLEOTIDE SEQUENCE [LARGE SCALE GENOMIC DNA]</scope>
    <source>
        <strain evidence="1 2">DSM 102850</strain>
    </source>
</reference>
<name>A0A840I2P5_9PROT</name>
<comment type="caution">
    <text evidence="1">The sequence shown here is derived from an EMBL/GenBank/DDBJ whole genome shotgun (WGS) entry which is preliminary data.</text>
</comment>